<keyword evidence="3" id="KW-1185">Reference proteome</keyword>
<dbReference type="Gene3D" id="1.20.120.520">
    <property type="entry name" value="nmb1532 protein domain like"/>
    <property type="match status" value="1"/>
</dbReference>
<dbReference type="PANTHER" id="PTHR35585">
    <property type="entry name" value="HHE DOMAIN PROTEIN (AFU_ORTHOLOGUE AFUA_4G00730)"/>
    <property type="match status" value="1"/>
</dbReference>
<dbReference type="EMBL" id="CP060719">
    <property type="protein sequence ID" value="QNN69052.1"/>
    <property type="molecule type" value="Genomic_DNA"/>
</dbReference>
<organism evidence="2 3">
    <name type="scientific">Thermomonas carbonis</name>
    <dbReference type="NCBI Taxonomy" id="1463158"/>
    <lineage>
        <taxon>Bacteria</taxon>
        <taxon>Pseudomonadati</taxon>
        <taxon>Pseudomonadota</taxon>
        <taxon>Gammaproteobacteria</taxon>
        <taxon>Lysobacterales</taxon>
        <taxon>Lysobacteraceae</taxon>
        <taxon>Thermomonas</taxon>
    </lineage>
</organism>
<protein>
    <submittedName>
        <fullName evidence="2">Hemerythrin domain-containing protein</fullName>
    </submittedName>
</protein>
<name>A0A7G9SMH7_9GAMM</name>
<evidence type="ECO:0000259" key="1">
    <source>
        <dbReference type="Pfam" id="PF01814"/>
    </source>
</evidence>
<dbReference type="AlphaFoldDB" id="A0A7G9SMH7"/>
<dbReference type="KEGG" id="tcn:H9L16_10055"/>
<evidence type="ECO:0000313" key="3">
    <source>
        <dbReference type="Proteomes" id="UP000515804"/>
    </source>
</evidence>
<dbReference type="Proteomes" id="UP000515804">
    <property type="component" value="Chromosome"/>
</dbReference>
<accession>A0A7G9SMH7</accession>
<sequence>MPETIYDALRESHEIQRSLCRKLLRAKPGTQDRISLFKQLHTELAAHAAAEERFLYAPVLMHDAGLDSSRHALHEHHEMDELVEDLHKADAEGGQWLAVARKLSEKVHHHLREEEKKFFQVTGKILDDKQKVLAAKKYRKDYARMLAKLRA</sequence>
<dbReference type="InterPro" id="IPR012312">
    <property type="entry name" value="Hemerythrin-like"/>
</dbReference>
<dbReference type="RefSeq" id="WP_187551575.1">
    <property type="nucleotide sequence ID" value="NZ_BMZL01000002.1"/>
</dbReference>
<evidence type="ECO:0000313" key="2">
    <source>
        <dbReference type="EMBL" id="QNN69052.1"/>
    </source>
</evidence>
<proteinExistence type="predicted"/>
<dbReference type="PANTHER" id="PTHR35585:SF1">
    <property type="entry name" value="HHE DOMAIN PROTEIN (AFU_ORTHOLOGUE AFUA_4G00730)"/>
    <property type="match status" value="1"/>
</dbReference>
<dbReference type="Pfam" id="PF01814">
    <property type="entry name" value="Hemerythrin"/>
    <property type="match status" value="1"/>
</dbReference>
<feature type="domain" description="Hemerythrin-like" evidence="1">
    <location>
        <begin position="4"/>
        <end position="120"/>
    </location>
</feature>
<gene>
    <name evidence="2" type="ORF">H9L16_10055</name>
</gene>
<reference evidence="2 3" key="1">
    <citation type="submission" date="2020-08" db="EMBL/GenBank/DDBJ databases">
        <title>Genome sequence of Thermomonas carbonis KCTC 42013T.</title>
        <authorList>
            <person name="Hyun D.-W."/>
            <person name="Bae J.-W."/>
        </authorList>
    </citation>
    <scope>NUCLEOTIDE SEQUENCE [LARGE SCALE GENOMIC DNA]</scope>
    <source>
        <strain evidence="2 3">KCTC 42013</strain>
    </source>
</reference>